<dbReference type="Pfam" id="PF03167">
    <property type="entry name" value="UDG"/>
    <property type="match status" value="1"/>
</dbReference>
<evidence type="ECO:0000313" key="6">
    <source>
        <dbReference type="Proteomes" id="UP000233786"/>
    </source>
</evidence>
<dbReference type="Gene3D" id="3.40.470.10">
    <property type="entry name" value="Uracil-DNA glycosylase-like domain"/>
    <property type="match status" value="1"/>
</dbReference>
<keyword evidence="2" id="KW-0378">Hydrolase</keyword>
<dbReference type="SMART" id="SM00986">
    <property type="entry name" value="UDG"/>
    <property type="match status" value="1"/>
</dbReference>
<evidence type="ECO:0000256" key="2">
    <source>
        <dbReference type="ARBA" id="ARBA00022801"/>
    </source>
</evidence>
<sequence>MRGGYLGGTGRGRGGRIAVRGVVAPGLKSGVVCGDRRWELMGNRPSAQELAAAEGVRIPDVLSPGLRVLFCGINPGLWSGATGFHFARPGNRFWPALHASGFTPRLLRPDEQAELPGLGLGISNFVARASARAAELSDEELRAGGLALVAKVRRFRPEWVAVVGITAYRVAFGERRATVGRQDRRIEGAGVWVLPNPSGLNAHWTAGTLAAEFRQLRQVAMGDETPQQGLGGSGG</sequence>
<gene>
    <name evidence="5" type="ORF">A8926_5267</name>
</gene>
<dbReference type="STRING" id="994479.GCA_000194155_01177"/>
<dbReference type="AlphaFoldDB" id="A0A2N3Y328"/>
<evidence type="ECO:0000256" key="3">
    <source>
        <dbReference type="ARBA" id="ARBA00023204"/>
    </source>
</evidence>
<keyword evidence="3" id="KW-0234">DNA repair</keyword>
<evidence type="ECO:0000256" key="1">
    <source>
        <dbReference type="ARBA" id="ARBA00022763"/>
    </source>
</evidence>
<dbReference type="InterPro" id="IPR015637">
    <property type="entry name" value="MUG/TDG"/>
</dbReference>
<keyword evidence="1" id="KW-0227">DNA damage</keyword>
<dbReference type="SMART" id="SM00987">
    <property type="entry name" value="UreE_C"/>
    <property type="match status" value="1"/>
</dbReference>
<dbReference type="GO" id="GO:0004844">
    <property type="term" value="F:uracil DNA N-glycosylase activity"/>
    <property type="evidence" value="ECO:0007669"/>
    <property type="project" value="TreeGrafter"/>
</dbReference>
<keyword evidence="6" id="KW-1185">Reference proteome</keyword>
<dbReference type="GO" id="GO:0008263">
    <property type="term" value="F:pyrimidine-specific mismatch base pair DNA N-glycosylase activity"/>
    <property type="evidence" value="ECO:0007669"/>
    <property type="project" value="TreeGrafter"/>
</dbReference>
<accession>A0A2N3Y328</accession>
<comment type="caution">
    <text evidence="5">The sequence shown here is derived from an EMBL/GenBank/DDBJ whole genome shotgun (WGS) entry which is preliminary data.</text>
</comment>
<dbReference type="CDD" id="cd10028">
    <property type="entry name" value="UDG-F2_TDG_MUG"/>
    <property type="match status" value="1"/>
</dbReference>
<reference evidence="5" key="1">
    <citation type="submission" date="2017-12" db="EMBL/GenBank/DDBJ databases">
        <title>Sequencing the genomes of 1000 Actinobacteria strains.</title>
        <authorList>
            <person name="Klenk H.-P."/>
        </authorList>
    </citation>
    <scope>NUCLEOTIDE SEQUENCE [LARGE SCALE GENOMIC DNA]</scope>
    <source>
        <strain evidence="5">DSM 44228</strain>
    </source>
</reference>
<evidence type="ECO:0000259" key="4">
    <source>
        <dbReference type="SMART" id="SM00986"/>
    </source>
</evidence>
<dbReference type="SUPFAM" id="SSF52141">
    <property type="entry name" value="Uracil-DNA glycosylase-like"/>
    <property type="match status" value="1"/>
</dbReference>
<feature type="domain" description="Uracil-DNA glycosylase-like" evidence="4">
    <location>
        <begin position="59"/>
        <end position="220"/>
    </location>
</feature>
<dbReference type="GO" id="GO:0006285">
    <property type="term" value="P:base-excision repair, AP site formation"/>
    <property type="evidence" value="ECO:0007669"/>
    <property type="project" value="InterPro"/>
</dbReference>
<proteinExistence type="predicted"/>
<dbReference type="EMBL" id="PJNB01000001">
    <property type="protein sequence ID" value="PKW17315.1"/>
    <property type="molecule type" value="Genomic_DNA"/>
</dbReference>
<dbReference type="PANTHER" id="PTHR12159:SF9">
    <property type="entry name" value="G_T MISMATCH-SPECIFIC THYMINE DNA GLYCOSYLASE"/>
    <property type="match status" value="1"/>
</dbReference>
<dbReference type="NCBIfam" id="NF007570">
    <property type="entry name" value="PRK10201.1"/>
    <property type="match status" value="1"/>
</dbReference>
<evidence type="ECO:0000313" key="5">
    <source>
        <dbReference type="EMBL" id="PKW17315.1"/>
    </source>
</evidence>
<organism evidence="5 6">
    <name type="scientific">Saccharopolyspora spinosa</name>
    <dbReference type="NCBI Taxonomy" id="60894"/>
    <lineage>
        <taxon>Bacteria</taxon>
        <taxon>Bacillati</taxon>
        <taxon>Actinomycetota</taxon>
        <taxon>Actinomycetes</taxon>
        <taxon>Pseudonocardiales</taxon>
        <taxon>Pseudonocardiaceae</taxon>
        <taxon>Saccharopolyspora</taxon>
    </lineage>
</organism>
<protein>
    <submittedName>
        <fullName evidence="5">G/U mismatch-specific uracil-DNA glycosylase</fullName>
    </submittedName>
</protein>
<dbReference type="Proteomes" id="UP000233786">
    <property type="component" value="Unassembled WGS sequence"/>
</dbReference>
<dbReference type="PANTHER" id="PTHR12159">
    <property type="entry name" value="G/T AND G/U MISMATCH-SPECIFIC DNA GLYCOSYLASE"/>
    <property type="match status" value="1"/>
</dbReference>
<dbReference type="InterPro" id="IPR005122">
    <property type="entry name" value="Uracil-DNA_glycosylase-like"/>
</dbReference>
<dbReference type="InterPro" id="IPR036895">
    <property type="entry name" value="Uracil-DNA_glycosylase-like_sf"/>
</dbReference>
<name>A0A2N3Y328_SACSN</name>